<keyword evidence="2" id="KW-0472">Membrane</keyword>
<keyword evidence="2" id="KW-0812">Transmembrane</keyword>
<dbReference type="EMBL" id="JBHSAP010000009">
    <property type="protein sequence ID" value="MFC4076969.1"/>
    <property type="molecule type" value="Genomic_DNA"/>
</dbReference>
<sequence>MLRRKKQNVNGNSVMLGVAVGTLATGAAMLLNPEIRNKVKNTSKDLCGKVTSLKESGIALPKDPYVEEESKETKEAKESTGGEEGQEEAEKKKTTKGNGKKAVAKKDESE</sequence>
<feature type="transmembrane region" description="Helical" evidence="2">
    <location>
        <begin position="12"/>
        <end position="31"/>
    </location>
</feature>
<feature type="compositionally biased region" description="Basic and acidic residues" evidence="1">
    <location>
        <begin position="71"/>
        <end position="80"/>
    </location>
</feature>
<gene>
    <name evidence="3" type="ORF">ACFOUO_09100</name>
</gene>
<evidence type="ECO:0008006" key="5">
    <source>
        <dbReference type="Google" id="ProtNLM"/>
    </source>
</evidence>
<name>A0ABV8JEG0_9BACL</name>
<feature type="region of interest" description="Disordered" evidence="1">
    <location>
        <begin position="57"/>
        <end position="110"/>
    </location>
</feature>
<dbReference type="RefSeq" id="WP_380704382.1">
    <property type="nucleotide sequence ID" value="NZ_JBHSAP010000009.1"/>
</dbReference>
<proteinExistence type="predicted"/>
<feature type="compositionally biased region" description="Basic residues" evidence="1">
    <location>
        <begin position="93"/>
        <end position="103"/>
    </location>
</feature>
<protein>
    <recommendedName>
        <fullName evidence="5">YtxH-like protein</fullName>
    </recommendedName>
</protein>
<reference evidence="4" key="1">
    <citation type="journal article" date="2019" name="Int. J. Syst. Evol. Microbiol.">
        <title>The Global Catalogue of Microorganisms (GCM) 10K type strain sequencing project: providing services to taxonomists for standard genome sequencing and annotation.</title>
        <authorList>
            <consortium name="The Broad Institute Genomics Platform"/>
            <consortium name="The Broad Institute Genome Sequencing Center for Infectious Disease"/>
            <person name="Wu L."/>
            <person name="Ma J."/>
        </authorList>
    </citation>
    <scope>NUCLEOTIDE SEQUENCE [LARGE SCALE GENOMIC DNA]</scope>
    <source>
        <strain evidence="4">IBRC-M 10813</strain>
    </source>
</reference>
<organism evidence="3 4">
    <name type="scientific">Salinithrix halophila</name>
    <dbReference type="NCBI Taxonomy" id="1485204"/>
    <lineage>
        <taxon>Bacteria</taxon>
        <taxon>Bacillati</taxon>
        <taxon>Bacillota</taxon>
        <taxon>Bacilli</taxon>
        <taxon>Bacillales</taxon>
        <taxon>Thermoactinomycetaceae</taxon>
        <taxon>Salinithrix</taxon>
    </lineage>
</organism>
<evidence type="ECO:0000313" key="4">
    <source>
        <dbReference type="Proteomes" id="UP001595843"/>
    </source>
</evidence>
<keyword evidence="2" id="KW-1133">Transmembrane helix</keyword>
<accession>A0ABV8JEG0</accession>
<evidence type="ECO:0000256" key="1">
    <source>
        <dbReference type="SAM" id="MobiDB-lite"/>
    </source>
</evidence>
<evidence type="ECO:0000256" key="2">
    <source>
        <dbReference type="SAM" id="Phobius"/>
    </source>
</evidence>
<evidence type="ECO:0000313" key="3">
    <source>
        <dbReference type="EMBL" id="MFC4076969.1"/>
    </source>
</evidence>
<keyword evidence="4" id="KW-1185">Reference proteome</keyword>
<dbReference type="Proteomes" id="UP001595843">
    <property type="component" value="Unassembled WGS sequence"/>
</dbReference>
<comment type="caution">
    <text evidence="3">The sequence shown here is derived from an EMBL/GenBank/DDBJ whole genome shotgun (WGS) entry which is preliminary data.</text>
</comment>